<comment type="similarity">
    <text evidence="2 9">Belongs to the Mediator complex subunit 16 family.</text>
</comment>
<dbReference type="InterPro" id="IPR021665">
    <property type="entry name" value="Mediator_Med16_N"/>
</dbReference>
<dbReference type="Pfam" id="PF20719">
    <property type="entry name" value="Med16_C"/>
    <property type="match status" value="1"/>
</dbReference>
<reference evidence="13 14" key="1">
    <citation type="submission" date="2019-07" db="EMBL/GenBank/DDBJ databases">
        <authorList>
            <person name="Friedrich A."/>
            <person name="Schacherer J."/>
        </authorList>
    </citation>
    <scope>NUCLEOTIDE SEQUENCE [LARGE SCALE GENOMIC DNA]</scope>
</reference>
<feature type="compositionally biased region" description="Polar residues" evidence="10">
    <location>
        <begin position="136"/>
        <end position="155"/>
    </location>
</feature>
<gene>
    <name evidence="9" type="primary">MED16</name>
    <name evidence="13" type="ORF">DEBR0S2_17040G</name>
</gene>
<feature type="compositionally biased region" description="Basic and acidic residues" evidence="10">
    <location>
        <begin position="1020"/>
        <end position="1034"/>
    </location>
</feature>
<feature type="domain" description="Mediator complex subunit 16 C-terminal" evidence="12">
    <location>
        <begin position="1117"/>
        <end position="1174"/>
    </location>
</feature>
<evidence type="ECO:0000256" key="1">
    <source>
        <dbReference type="ARBA" id="ARBA00004123"/>
    </source>
</evidence>
<keyword evidence="14" id="KW-1185">Reference proteome</keyword>
<evidence type="ECO:0000256" key="9">
    <source>
        <dbReference type="RuleBase" id="RU364149"/>
    </source>
</evidence>
<evidence type="ECO:0000256" key="3">
    <source>
        <dbReference type="ARBA" id="ARBA00019614"/>
    </source>
</evidence>
<dbReference type="PANTHER" id="PTHR13224">
    <property type="entry name" value="THYROID HORMONE RECEPTOR-ASSOCIATED PROTEIN-RELATED"/>
    <property type="match status" value="1"/>
</dbReference>
<dbReference type="AlphaFoldDB" id="A0A7D9CY50"/>
<dbReference type="Proteomes" id="UP000478008">
    <property type="component" value="Unassembled WGS sequence"/>
</dbReference>
<dbReference type="Pfam" id="PF11635">
    <property type="entry name" value="Med16_N"/>
    <property type="match status" value="1"/>
</dbReference>
<dbReference type="EMBL" id="CABFWN010000002">
    <property type="protein sequence ID" value="VUG17819.1"/>
    <property type="molecule type" value="Genomic_DNA"/>
</dbReference>
<evidence type="ECO:0000256" key="10">
    <source>
        <dbReference type="SAM" id="MobiDB-lite"/>
    </source>
</evidence>
<keyword evidence="6 9" id="KW-0804">Transcription</keyword>
<dbReference type="PANTHER" id="PTHR13224:SF6">
    <property type="entry name" value="MEDIATOR OF RNA POLYMERASE II TRANSCRIPTION SUBUNIT 16"/>
    <property type="match status" value="1"/>
</dbReference>
<feature type="region of interest" description="Disordered" evidence="10">
    <location>
        <begin position="133"/>
        <end position="156"/>
    </location>
</feature>
<evidence type="ECO:0000259" key="12">
    <source>
        <dbReference type="Pfam" id="PF20719"/>
    </source>
</evidence>
<comment type="subcellular location">
    <subcellularLocation>
        <location evidence="1 9">Nucleus</location>
    </subcellularLocation>
</comment>
<comment type="function">
    <text evidence="9">Component of the Mediator complex, a coactivator involved in the regulated transcription of nearly all RNA polymerase II-dependent genes. Mediator functions as a bridge to convey information from gene-specific regulatory proteins to the basal RNA polymerase II transcription machinery. Mediator is recruited to promoters by direct interactions with regulatory proteins and serves as a scaffold for the assembly of a functional preinitiation complex with RNA polymerase II and the general transcription factors.</text>
</comment>
<evidence type="ECO:0000259" key="11">
    <source>
        <dbReference type="Pfam" id="PF11635"/>
    </source>
</evidence>
<keyword evidence="7 9" id="KW-0539">Nucleus</keyword>
<sequence length="1175" mass="131626">MNKDTPFYPISDTLVRRSQGGKQKRLISWSRQGHIAYSPGENNFEANLYITFLECVNGRTWQLAPPTPFRIESSYVDNKPVTDSNAESNKVPKVLPKLELVSFSNTGWDLFTADENGNVSILVTGIRRLSPDKQQSEFLPGNGNSEESKKTNSVLPSLPPIQYSRTSFNTAEIFYSDATSSPAPDISTPKKRKLNQLVTMRWLNIQKPVIATAPAVKTKQNPNSPIPNGCAAKLGAASQDAAGYCYTYSASQYKPYGAMHPLMTKQACIGVRRNGQICLWHQEDHGIEYRKVCSMLDLDGPDDEVLDASIAFSRAGHIVVAIHTISSNSLKFYDIEIDWGYLIEASKHLAKVPSYRVPDNERIPPKLVIGKIFKYNLGDLSANNQRLVCIDLISPNFHLTTEFEVLLTFEKERRFGSDPVQTSLLRYQLKEVSDDASIHQAFKDLKGNSEKASEIQNSGSHYTMIYKQRFTFNESILSIEPMGLDMLLCLVFCNGMIRIIDRNSFEVVWNKYSESPDSENPCLPKTLASLLDAGFEFPKINFQTEYCCVSPNLCAYVALPFGGSRLHIRCAESRVSEGFRKAKRKGLLLGTAAAVALCHTSACYMGFFTDDLIVAIKTELVNVAKVVSEGYSYRLLVAILQEAQRAINLNIDISTEQTDKMTQNQPLQRILTLQLSLGTGLNWKRNRSAKVALSILNMRFVASSVMYAIHTIYSNMQRFSRKGMTVLDTYANSKVREDSIIYIIGAIRWCLDYVTLLSKELLELSTAFKRDNKQEIEKLITRLFVVPLVLGKVPRSFLIFSIANIRRLFSFVQKFVEKHYSSLTAYITPENPMGAFQEVSKRLLLNPSASVMDGIIDSGDTSTGKGAGNDKGSPLTKAIIEHPTIEAYLRIGCMIDSCPVPLQMFEKFLLEADSPLRNLGLDPATSLAVEQQIVCQGYVAKNFIEPVRKLCTIFDRTILSSPEVDVPNMYFYDTQWLRLDDYNDESEITEFLEMEGKSGNTVTHKESKELEDMAATSVQIKKEKSTSFEDEKAGENNSTDSGILLTGTNFELSKQGAKRVITMNCYEGLVLDTLRKQLVKPEQFIEYGKFLTDDASLSRANHRISREVAADSLGHNEASNGEIKKLAMRFCIRCGAISSLHDETLFVPGHPSLIENPVFQHYQRICFCGGSWANL</sequence>
<keyword evidence="5 9" id="KW-0010">Activator</keyword>
<keyword evidence="4 9" id="KW-0805">Transcription regulation</keyword>
<dbReference type="InterPro" id="IPR048339">
    <property type="entry name" value="Mediator_Med16_C"/>
</dbReference>
<evidence type="ECO:0000313" key="13">
    <source>
        <dbReference type="EMBL" id="VUG17819.1"/>
    </source>
</evidence>
<evidence type="ECO:0000256" key="4">
    <source>
        <dbReference type="ARBA" id="ARBA00023015"/>
    </source>
</evidence>
<dbReference type="InterPro" id="IPR048338">
    <property type="entry name" value="Mediator_Med16"/>
</dbReference>
<dbReference type="GO" id="GO:0016592">
    <property type="term" value="C:mediator complex"/>
    <property type="evidence" value="ECO:0007669"/>
    <property type="project" value="InterPro"/>
</dbReference>
<feature type="domain" description="Mediator complex subunit Med16 N-terminal" evidence="11">
    <location>
        <begin position="191"/>
        <end position="540"/>
    </location>
</feature>
<evidence type="ECO:0000256" key="2">
    <source>
        <dbReference type="ARBA" id="ARBA00006543"/>
    </source>
</evidence>
<evidence type="ECO:0000256" key="5">
    <source>
        <dbReference type="ARBA" id="ARBA00023159"/>
    </source>
</evidence>
<evidence type="ECO:0000313" key="14">
    <source>
        <dbReference type="Proteomes" id="UP000478008"/>
    </source>
</evidence>
<comment type="subunit">
    <text evidence="9">Component of the Mediator complex.</text>
</comment>
<evidence type="ECO:0000256" key="7">
    <source>
        <dbReference type="ARBA" id="ARBA00023242"/>
    </source>
</evidence>
<organism evidence="13 14">
    <name type="scientific">Dekkera bruxellensis</name>
    <name type="common">Brettanomyces custersii</name>
    <dbReference type="NCBI Taxonomy" id="5007"/>
    <lineage>
        <taxon>Eukaryota</taxon>
        <taxon>Fungi</taxon>
        <taxon>Dikarya</taxon>
        <taxon>Ascomycota</taxon>
        <taxon>Saccharomycotina</taxon>
        <taxon>Pichiomycetes</taxon>
        <taxon>Pichiales</taxon>
        <taxon>Pichiaceae</taxon>
        <taxon>Brettanomyces</taxon>
    </lineage>
</organism>
<name>A0A7D9CY50_DEKBR</name>
<dbReference type="GO" id="GO:0045893">
    <property type="term" value="P:positive regulation of DNA-templated transcription"/>
    <property type="evidence" value="ECO:0007669"/>
    <property type="project" value="TreeGrafter"/>
</dbReference>
<evidence type="ECO:0000256" key="8">
    <source>
        <dbReference type="ARBA" id="ARBA00032015"/>
    </source>
</evidence>
<feature type="region of interest" description="Disordered" evidence="10">
    <location>
        <begin position="1014"/>
        <end position="1040"/>
    </location>
</feature>
<protein>
    <recommendedName>
        <fullName evidence="3 9">Mediator of RNA polymerase II transcription subunit 16</fullName>
    </recommendedName>
    <alternativeName>
        <fullName evidence="8 9">Mediator complex subunit 16</fullName>
    </alternativeName>
</protein>
<accession>A0A7D9CY50</accession>
<proteinExistence type="inferred from homology"/>
<evidence type="ECO:0000256" key="6">
    <source>
        <dbReference type="ARBA" id="ARBA00023163"/>
    </source>
</evidence>